<keyword evidence="2 6" id="KW-0812">Transmembrane</keyword>
<dbReference type="InterPro" id="IPR013122">
    <property type="entry name" value="PKD1_2_channel"/>
</dbReference>
<name>A0A6P6S305_9EIME</name>
<keyword evidence="5" id="KW-0175">Coiled coil</keyword>
<feature type="transmembrane region" description="Helical" evidence="6">
    <location>
        <begin position="1217"/>
        <end position="1240"/>
    </location>
</feature>
<reference evidence="9" key="1">
    <citation type="submission" date="2025-08" db="UniProtKB">
        <authorList>
            <consortium name="RefSeq"/>
        </authorList>
    </citation>
    <scope>IDENTIFICATION</scope>
</reference>
<feature type="coiled-coil region" evidence="5">
    <location>
        <begin position="1439"/>
        <end position="1480"/>
    </location>
</feature>
<feature type="transmembrane region" description="Helical" evidence="6">
    <location>
        <begin position="988"/>
        <end position="1013"/>
    </location>
</feature>
<keyword evidence="8" id="KW-1185">Reference proteome</keyword>
<dbReference type="InterPro" id="IPR051223">
    <property type="entry name" value="Polycystin"/>
</dbReference>
<evidence type="ECO:0000256" key="1">
    <source>
        <dbReference type="ARBA" id="ARBA00004141"/>
    </source>
</evidence>
<accession>A0A6P6S305</accession>
<keyword evidence="3 6" id="KW-1133">Transmembrane helix</keyword>
<evidence type="ECO:0000256" key="4">
    <source>
        <dbReference type="ARBA" id="ARBA00023136"/>
    </source>
</evidence>
<comment type="subcellular location">
    <subcellularLocation>
        <location evidence="1">Membrane</location>
        <topology evidence="1">Multi-pass membrane protein</topology>
    </subcellularLocation>
</comment>
<sequence>MTQEKWVHFQGEAGDVAAHITEEHHQEQEANRAAAALINEYRQHDGPITAEQKKALIAKGYKEKLRYREKSLLLKEPKPVSLGNALKGQIHLSRREVFRRKLFPIRFEESARNVEEVQKLLMQRQPVGQLVISIAYLAMLLLFLSYAVEITNLYEAADGIVAPIKSARAPTPSDFNTVSFEVAKAEQESPRSISSAVDLELVQPLDFSLLANKGDVASWLLYGFVPLLFGPSPQSSDLGSAKVLGKCFRLTFRQIELQAVDGFDLGFEGVWPLTTAKASSSIAASKLRSSNVLTNQSGSRFKYTYPFVASGEDKAFNKKGGYYQVICEDSVQKAQASLQQAQQHSRYPPWFVPMPVIADRRTISTVVDFFAVNPVTQTFSHCSVLFAFTSSGTLQRPRIWVSSLAAFSSQSDGLVRYIALGLTLTLLLLYLICEYTEVEKLGFKVWAKGIWSIFLLFHLLVLVGFLASFTTVQVIATLAPEIGQSLGDDGYYDISDEPTAANEAEFFQLLSSYAYLFDANDGAQYALTVFGSLSALTGLTTSTSFLLGGTLGNSDVYTVVSAKPILAGIFFVSLFLIFSVFGFTILIAVMLRKYDLCAQSIEQNVMKYKLDEQELFRTRYEWLRHTVPNIWRRFWKAACWCRKEENLALLSEIDEFEDDCRETKELKELEKRKKGIYKKKRGKNFYRNDKRKDSHSSAEEYYDTPPQYPPWVWQTIGIDDPTNIYASRNGAQAQDFYVDPTSMPAYSKVYGHFSGFDLTGAAGPTDCYFTPNIAGATVPKAPAPSVAKVYLMVRNQVQEDHQDAWKKLFIVAFVAIIVATVNMQLSVYTASDMRDMVAQTLSTTAFPLDPVKFTLADSSLGSTYQQLVLTNWNGTISTRSVRVTLTLREETSFPTKLGFTCESLQCEYQPLFDQSTFREFLKVFVQENIIRDVVSEVAFQIVLLNHSTRNTLVDVHIKFPRNAGGTFSPNLSIEAFNLQPYSTWDSTAVTAVALQVATAALFLFFGCSFFVELKRLWSTLKEQRQDFSCGLCLGVFFVDDLFNVFDLIGFGVLACCILLWVLHVLASPHSQTFDLMADLETASAAAAAGGAQEAEAAAAAAVLFDEISATSQLLRTYAQLAAVILALAFLRLLRIGRKLKRMTLMFFTLASAAGEVVHILMGTTLVFLGFSYACFLSFGRHVERHSTIKNSCISTFLLSMGYFPLSELFEADAGMAGAFIFPYLFFMGIICFSLFLCVLLRSLAYRSAEIKAMERLGKVEERSVLRSLQLFLQELCCIFQPPADMQANQQDFELPLQEEETAFGKRTASDQEADLILLEKIGQAERRRRERPIKVVELPPDVVTSALSDEQYANLPEEARLFAQTEVASFVDRFRLMATQLRLGNGDIVTLLQKLENEAYTELSTLAREVAQQEGHLQHELSVYTSRIVEGQKRLTAYIKFLEQALQDREDELQLQQQELKLLETKFEDQQEAAERYGRKR</sequence>
<evidence type="ECO:0000256" key="2">
    <source>
        <dbReference type="ARBA" id="ARBA00022692"/>
    </source>
</evidence>
<organism evidence="8 9">
    <name type="scientific">Cyclospora cayetanensis</name>
    <dbReference type="NCBI Taxonomy" id="88456"/>
    <lineage>
        <taxon>Eukaryota</taxon>
        <taxon>Sar</taxon>
        <taxon>Alveolata</taxon>
        <taxon>Apicomplexa</taxon>
        <taxon>Conoidasida</taxon>
        <taxon>Coccidia</taxon>
        <taxon>Eucoccidiorida</taxon>
        <taxon>Eimeriorina</taxon>
        <taxon>Eimeriidae</taxon>
        <taxon>Cyclospora</taxon>
    </lineage>
</organism>
<feature type="transmembrane region" description="Helical" evidence="6">
    <location>
        <begin position="1048"/>
        <end position="1066"/>
    </location>
</feature>
<evidence type="ECO:0000259" key="7">
    <source>
        <dbReference type="Pfam" id="PF08016"/>
    </source>
</evidence>
<feature type="transmembrane region" description="Helical" evidence="6">
    <location>
        <begin position="565"/>
        <end position="591"/>
    </location>
</feature>
<dbReference type="Pfam" id="PF08016">
    <property type="entry name" value="PKD_channel"/>
    <property type="match status" value="1"/>
</dbReference>
<dbReference type="PANTHER" id="PTHR10877:SF183">
    <property type="entry name" value="AT14535P-RELATED"/>
    <property type="match status" value="1"/>
</dbReference>
<feature type="domain" description="Polycystin cation channel PKD1/PKD2" evidence="7">
    <location>
        <begin position="1102"/>
        <end position="1242"/>
    </location>
</feature>
<protein>
    <submittedName>
        <fullName evidence="9">Uncharacterized protein LOC34622232</fullName>
    </submittedName>
</protein>
<feature type="transmembrane region" description="Helical" evidence="6">
    <location>
        <begin position="1117"/>
        <end position="1136"/>
    </location>
</feature>
<feature type="transmembrane region" description="Helical" evidence="6">
    <location>
        <begin position="808"/>
        <end position="827"/>
    </location>
</feature>
<evidence type="ECO:0000256" key="5">
    <source>
        <dbReference type="SAM" id="Coils"/>
    </source>
</evidence>
<dbReference type="GO" id="GO:0016020">
    <property type="term" value="C:membrane"/>
    <property type="evidence" value="ECO:0007669"/>
    <property type="project" value="UniProtKB-SubCell"/>
</dbReference>
<dbReference type="Proteomes" id="UP000515125">
    <property type="component" value="Unplaced"/>
</dbReference>
<feature type="transmembrane region" description="Helical" evidence="6">
    <location>
        <begin position="127"/>
        <end position="148"/>
    </location>
</feature>
<gene>
    <name evidence="9" type="primary">LOC34622232</name>
</gene>
<dbReference type="GeneID" id="34622232"/>
<dbReference type="OrthoDB" id="330982at2759"/>
<feature type="transmembrane region" description="Helical" evidence="6">
    <location>
        <begin position="445"/>
        <end position="469"/>
    </location>
</feature>
<dbReference type="RefSeq" id="XP_026194189.1">
    <property type="nucleotide sequence ID" value="XM_026338404.1"/>
</dbReference>
<feature type="transmembrane region" description="Helical" evidence="6">
    <location>
        <begin position="414"/>
        <end position="433"/>
    </location>
</feature>
<evidence type="ECO:0000256" key="3">
    <source>
        <dbReference type="ARBA" id="ARBA00022989"/>
    </source>
</evidence>
<evidence type="ECO:0000313" key="9">
    <source>
        <dbReference type="RefSeq" id="XP_026194189.1"/>
    </source>
</evidence>
<dbReference type="PANTHER" id="PTHR10877">
    <property type="entry name" value="POLYCYSTIN FAMILY MEMBER"/>
    <property type="match status" value="1"/>
</dbReference>
<evidence type="ECO:0000313" key="8">
    <source>
        <dbReference type="Proteomes" id="UP000515125"/>
    </source>
</evidence>
<feature type="transmembrane region" description="Helical" evidence="6">
    <location>
        <begin position="1156"/>
        <end position="1175"/>
    </location>
</feature>
<keyword evidence="4 6" id="KW-0472">Membrane</keyword>
<proteinExistence type="predicted"/>
<evidence type="ECO:0000256" key="6">
    <source>
        <dbReference type="SAM" id="Phobius"/>
    </source>
</evidence>